<proteinExistence type="predicted"/>
<evidence type="ECO:0000313" key="1">
    <source>
        <dbReference type="EMBL" id="KAG2191090.1"/>
    </source>
</evidence>
<accession>A0A8H7UPU5</accession>
<sequence>HNIDVGTLNRFGYEHKGHYDSWINQHIEKLRLSLHIPANRPNSLPVPNALDFCSSKEVFGICPISDDEMATLCMEKSNTLPLISSELDISSSSLISDTVLLQLPSTKRVPNNRFEYIARKQQAKFAIVPVHSNEEKALFENILSCNYESSTEPDWSHFASHWNTSADGVSIFYKTPEHLKSYYNICKENNFIANSIQKHRNIIQKVKSVISETMPPQILPQATAILQPSNNIITSPNRLLVPTENQSLFINILSNGPISQQTIAPRQPILSNSCNTTPNPY</sequence>
<organism evidence="1 2">
    <name type="scientific">Mucor saturninus</name>
    <dbReference type="NCBI Taxonomy" id="64648"/>
    <lineage>
        <taxon>Eukaryota</taxon>
        <taxon>Fungi</taxon>
        <taxon>Fungi incertae sedis</taxon>
        <taxon>Mucoromycota</taxon>
        <taxon>Mucoromycotina</taxon>
        <taxon>Mucoromycetes</taxon>
        <taxon>Mucorales</taxon>
        <taxon>Mucorineae</taxon>
        <taxon>Mucoraceae</taxon>
        <taxon>Mucor</taxon>
    </lineage>
</organism>
<comment type="caution">
    <text evidence="1">The sequence shown here is derived from an EMBL/GenBank/DDBJ whole genome shotgun (WGS) entry which is preliminary data.</text>
</comment>
<dbReference type="OrthoDB" id="2279551at2759"/>
<gene>
    <name evidence="1" type="ORF">INT47_010406</name>
</gene>
<dbReference type="EMBL" id="JAEPRD010000479">
    <property type="protein sequence ID" value="KAG2191090.1"/>
    <property type="molecule type" value="Genomic_DNA"/>
</dbReference>
<dbReference type="Proteomes" id="UP000603453">
    <property type="component" value="Unassembled WGS sequence"/>
</dbReference>
<protein>
    <submittedName>
        <fullName evidence="1">Uncharacterized protein</fullName>
    </submittedName>
</protein>
<feature type="non-terminal residue" evidence="1">
    <location>
        <position position="1"/>
    </location>
</feature>
<evidence type="ECO:0000313" key="2">
    <source>
        <dbReference type="Proteomes" id="UP000603453"/>
    </source>
</evidence>
<dbReference type="AlphaFoldDB" id="A0A8H7UPU5"/>
<name>A0A8H7UPU5_9FUNG</name>
<keyword evidence="2" id="KW-1185">Reference proteome</keyword>
<feature type="non-terminal residue" evidence="1">
    <location>
        <position position="281"/>
    </location>
</feature>
<reference evidence="1" key="1">
    <citation type="submission" date="2020-12" db="EMBL/GenBank/DDBJ databases">
        <title>Metabolic potential, ecology and presence of endohyphal bacteria is reflected in genomic diversity of Mucoromycotina.</title>
        <authorList>
            <person name="Muszewska A."/>
            <person name="Okrasinska A."/>
            <person name="Steczkiewicz K."/>
            <person name="Drgas O."/>
            <person name="Orlowska M."/>
            <person name="Perlinska-Lenart U."/>
            <person name="Aleksandrzak-Piekarczyk T."/>
            <person name="Szatraj K."/>
            <person name="Zielenkiewicz U."/>
            <person name="Pilsyk S."/>
            <person name="Malc E."/>
            <person name="Mieczkowski P."/>
            <person name="Kruszewska J.S."/>
            <person name="Biernat P."/>
            <person name="Pawlowska J."/>
        </authorList>
    </citation>
    <scope>NUCLEOTIDE SEQUENCE</scope>
    <source>
        <strain evidence="1">WA0000017839</strain>
    </source>
</reference>